<evidence type="ECO:0000313" key="2">
    <source>
        <dbReference type="EMBL" id="TKR67814.1"/>
    </source>
</evidence>
<accession>A0A4U5MF54</accession>
<dbReference type="Proteomes" id="UP000298663">
    <property type="component" value="Unassembled WGS sequence"/>
</dbReference>
<dbReference type="OrthoDB" id="294052at2759"/>
<dbReference type="EMBL" id="AZBU02000008">
    <property type="protein sequence ID" value="TKR67814.1"/>
    <property type="molecule type" value="Genomic_DNA"/>
</dbReference>
<sequence>MAPLLRAKFVFDDHIRCMAAKQRLSRGRKNARQFKLNLICDLLGMPKRAPLTSTSTGCLSQRSSSVSNPFRVARGCAPGSVRMMTPNYHPPAPQLPQRPPILQIDRRLPVLGCPVSSPMIRIRGPLLKLLED</sequence>
<feature type="domain" description="CLEC16A/TT9 C-terminal" evidence="1">
    <location>
        <begin position="3"/>
        <end position="73"/>
    </location>
</feature>
<dbReference type="STRING" id="34508.A0A4U5MF54"/>
<reference evidence="2 3" key="1">
    <citation type="journal article" date="2015" name="Genome Biol.">
        <title>Comparative genomics of Steinernema reveals deeply conserved gene regulatory networks.</title>
        <authorList>
            <person name="Dillman A.R."/>
            <person name="Macchietto M."/>
            <person name="Porter C.F."/>
            <person name="Rogers A."/>
            <person name="Williams B."/>
            <person name="Antoshechkin I."/>
            <person name="Lee M.M."/>
            <person name="Goodwin Z."/>
            <person name="Lu X."/>
            <person name="Lewis E.E."/>
            <person name="Goodrich-Blair H."/>
            <person name="Stock S.P."/>
            <person name="Adams B.J."/>
            <person name="Sternberg P.W."/>
            <person name="Mortazavi A."/>
        </authorList>
    </citation>
    <scope>NUCLEOTIDE SEQUENCE [LARGE SCALE GENOMIC DNA]</scope>
    <source>
        <strain evidence="2 3">ALL</strain>
    </source>
</reference>
<comment type="caution">
    <text evidence="2">The sequence shown here is derived from an EMBL/GenBank/DDBJ whole genome shotgun (WGS) entry which is preliminary data.</text>
</comment>
<reference evidence="2 3" key="2">
    <citation type="journal article" date="2019" name="G3 (Bethesda)">
        <title>Hybrid Assembly of the Genome of the Entomopathogenic Nematode Steinernema carpocapsae Identifies the X-Chromosome.</title>
        <authorList>
            <person name="Serra L."/>
            <person name="Macchietto M."/>
            <person name="Macias-Munoz A."/>
            <person name="McGill C.J."/>
            <person name="Rodriguez I.M."/>
            <person name="Rodriguez B."/>
            <person name="Murad R."/>
            <person name="Mortazavi A."/>
        </authorList>
    </citation>
    <scope>NUCLEOTIDE SEQUENCE [LARGE SCALE GENOMIC DNA]</scope>
    <source>
        <strain evidence="2 3">ALL</strain>
    </source>
</reference>
<protein>
    <recommendedName>
        <fullName evidence="1">CLEC16A/TT9 C-terminal domain-containing protein</fullName>
    </recommendedName>
</protein>
<evidence type="ECO:0000259" key="1">
    <source>
        <dbReference type="Pfam" id="PF19439"/>
    </source>
</evidence>
<evidence type="ECO:0000313" key="3">
    <source>
        <dbReference type="Proteomes" id="UP000298663"/>
    </source>
</evidence>
<dbReference type="Pfam" id="PF19439">
    <property type="entry name" value="CLEC16A_C"/>
    <property type="match status" value="1"/>
</dbReference>
<dbReference type="AlphaFoldDB" id="A0A4U5MF54"/>
<dbReference type="InterPro" id="IPR045820">
    <property type="entry name" value="CLEC16A/TT9_C"/>
</dbReference>
<keyword evidence="3" id="KW-1185">Reference proteome</keyword>
<organism evidence="2 3">
    <name type="scientific">Steinernema carpocapsae</name>
    <name type="common">Entomopathogenic nematode</name>
    <dbReference type="NCBI Taxonomy" id="34508"/>
    <lineage>
        <taxon>Eukaryota</taxon>
        <taxon>Metazoa</taxon>
        <taxon>Ecdysozoa</taxon>
        <taxon>Nematoda</taxon>
        <taxon>Chromadorea</taxon>
        <taxon>Rhabditida</taxon>
        <taxon>Tylenchina</taxon>
        <taxon>Panagrolaimomorpha</taxon>
        <taxon>Strongyloidoidea</taxon>
        <taxon>Steinernematidae</taxon>
        <taxon>Steinernema</taxon>
    </lineage>
</organism>
<proteinExistence type="predicted"/>
<gene>
    <name evidence="2" type="ORF">L596_023905</name>
</gene>
<name>A0A4U5MF54_STECR</name>